<keyword evidence="3" id="KW-1185">Reference proteome</keyword>
<sequence>MYRPPSYTHSGGRGGGGFRHPSYPPQNLNFAFPGNLQGHVNLPNLPPNPFQNPSFLQPPIVPYLQNPFFPQPNPSPNPQALLDRVNAAANTATSSPPVRTSRRGKCRRPLSSL</sequence>
<evidence type="ECO:0000313" key="2">
    <source>
        <dbReference type="EMBL" id="THU55362.1"/>
    </source>
</evidence>
<evidence type="ECO:0000256" key="1">
    <source>
        <dbReference type="SAM" id="MobiDB-lite"/>
    </source>
</evidence>
<proteinExistence type="predicted"/>
<name>A0A4S8J4G7_MUSBA</name>
<feature type="region of interest" description="Disordered" evidence="1">
    <location>
        <begin position="1"/>
        <end position="26"/>
    </location>
</feature>
<evidence type="ECO:0000313" key="3">
    <source>
        <dbReference type="Proteomes" id="UP000317650"/>
    </source>
</evidence>
<reference evidence="2 3" key="1">
    <citation type="journal article" date="2019" name="Nat. Plants">
        <title>Genome sequencing of Musa balbisiana reveals subgenome evolution and function divergence in polyploid bananas.</title>
        <authorList>
            <person name="Yao X."/>
        </authorList>
    </citation>
    <scope>NUCLEOTIDE SEQUENCE [LARGE SCALE GENOMIC DNA]</scope>
    <source>
        <strain evidence="3">cv. DH-PKW</strain>
        <tissue evidence="2">Leaves</tissue>
    </source>
</reference>
<dbReference type="AlphaFoldDB" id="A0A4S8J4G7"/>
<dbReference type="EMBL" id="PYDT01000007">
    <property type="protein sequence ID" value="THU55362.1"/>
    <property type="molecule type" value="Genomic_DNA"/>
</dbReference>
<feature type="region of interest" description="Disordered" evidence="1">
    <location>
        <begin position="88"/>
        <end position="113"/>
    </location>
</feature>
<dbReference type="Proteomes" id="UP000317650">
    <property type="component" value="Chromosome 11"/>
</dbReference>
<feature type="compositionally biased region" description="Basic residues" evidence="1">
    <location>
        <begin position="100"/>
        <end position="113"/>
    </location>
</feature>
<protein>
    <submittedName>
        <fullName evidence="2">Uncharacterized protein</fullName>
    </submittedName>
</protein>
<feature type="compositionally biased region" description="Polar residues" evidence="1">
    <location>
        <begin position="88"/>
        <end position="98"/>
    </location>
</feature>
<comment type="caution">
    <text evidence="2">The sequence shown here is derived from an EMBL/GenBank/DDBJ whole genome shotgun (WGS) entry which is preliminary data.</text>
</comment>
<accession>A0A4S8J4G7</accession>
<gene>
    <name evidence="2" type="ORF">C4D60_Mb11t05760</name>
</gene>
<organism evidence="2 3">
    <name type="scientific">Musa balbisiana</name>
    <name type="common">Banana</name>
    <dbReference type="NCBI Taxonomy" id="52838"/>
    <lineage>
        <taxon>Eukaryota</taxon>
        <taxon>Viridiplantae</taxon>
        <taxon>Streptophyta</taxon>
        <taxon>Embryophyta</taxon>
        <taxon>Tracheophyta</taxon>
        <taxon>Spermatophyta</taxon>
        <taxon>Magnoliopsida</taxon>
        <taxon>Liliopsida</taxon>
        <taxon>Zingiberales</taxon>
        <taxon>Musaceae</taxon>
        <taxon>Musa</taxon>
    </lineage>
</organism>